<accession>A0A4W3GSU7</accession>
<dbReference type="AlphaFoldDB" id="A0A4W3GSU7"/>
<dbReference type="GO" id="GO:0017116">
    <property type="term" value="F:single-stranded DNA helicase activity"/>
    <property type="evidence" value="ECO:0007669"/>
    <property type="project" value="TreeGrafter"/>
</dbReference>
<reference evidence="3" key="3">
    <citation type="journal article" date="2014" name="Nature">
        <title>Elephant shark genome provides unique insights into gnathostome evolution.</title>
        <authorList>
            <consortium name="International Elephant Shark Genome Sequencing Consortium"/>
            <person name="Venkatesh B."/>
            <person name="Lee A.P."/>
            <person name="Ravi V."/>
            <person name="Maurya A.K."/>
            <person name="Lian M.M."/>
            <person name="Swann J.B."/>
            <person name="Ohta Y."/>
            <person name="Flajnik M.F."/>
            <person name="Sutoh Y."/>
            <person name="Kasahara M."/>
            <person name="Hoon S."/>
            <person name="Gangu V."/>
            <person name="Roy S.W."/>
            <person name="Irimia M."/>
            <person name="Korzh V."/>
            <person name="Kondrychyn I."/>
            <person name="Lim Z.W."/>
            <person name="Tay B.H."/>
            <person name="Tohari S."/>
            <person name="Kong K.W."/>
            <person name="Ho S."/>
            <person name="Lorente-Galdos B."/>
            <person name="Quilez J."/>
            <person name="Marques-Bonet T."/>
            <person name="Raney B.J."/>
            <person name="Ingham P.W."/>
            <person name="Tay A."/>
            <person name="Hillier L.W."/>
            <person name="Minx P."/>
            <person name="Boehm T."/>
            <person name="Wilson R.K."/>
            <person name="Brenner S."/>
            <person name="Warren W.C."/>
        </authorList>
    </citation>
    <scope>NUCLEOTIDE SEQUENCE [LARGE SCALE GENOMIC DNA]</scope>
</reference>
<reference evidence="3" key="1">
    <citation type="journal article" date="2006" name="Science">
        <title>Ancient noncoding elements conserved in the human genome.</title>
        <authorList>
            <person name="Venkatesh B."/>
            <person name="Kirkness E.F."/>
            <person name="Loh Y.H."/>
            <person name="Halpern A.L."/>
            <person name="Lee A.P."/>
            <person name="Johnson J."/>
            <person name="Dandona N."/>
            <person name="Viswanathan L.D."/>
            <person name="Tay A."/>
            <person name="Venter J.C."/>
            <person name="Strausberg R.L."/>
            <person name="Brenner S."/>
        </authorList>
    </citation>
    <scope>NUCLEOTIDE SEQUENCE [LARGE SCALE GENOMIC DNA]</scope>
</reference>
<evidence type="ECO:0000313" key="3">
    <source>
        <dbReference type="Proteomes" id="UP000314986"/>
    </source>
</evidence>
<feature type="domain" description="MCM AAA-lid" evidence="1">
    <location>
        <begin position="92"/>
        <end position="173"/>
    </location>
</feature>
<proteinExistence type="predicted"/>
<sequence>MAFPIECNFWALSDADAYPKKTMQREDAAFGLVDVGSVPAKLVDGFGLLIYCSEISNSHSPLPLVQHILREAMNSGQPHYPAVQQLTAQDFEELIGFARGQQVEFSPEAEKLIQGYYTASRRVRTDPVRGSTISPIAVKILMSVCEAHAKLSLRARVLQEDAVIAILLYETSITARHGASVLCVAPNAVFPFDLIDEHSLNQRDLYLTQFHQHLLQFCATYAPGMSVHLIEE</sequence>
<dbReference type="Gene3D" id="3.40.50.300">
    <property type="entry name" value="P-loop containing nucleotide triphosphate hydrolases"/>
    <property type="match status" value="1"/>
</dbReference>
<reference evidence="2" key="4">
    <citation type="submission" date="2025-08" db="UniProtKB">
        <authorList>
            <consortium name="Ensembl"/>
        </authorList>
    </citation>
    <scope>IDENTIFICATION</scope>
</reference>
<dbReference type="STRING" id="7868.ENSCMIP00000001079"/>
<reference evidence="2" key="5">
    <citation type="submission" date="2025-09" db="UniProtKB">
        <authorList>
            <consortium name="Ensembl"/>
        </authorList>
    </citation>
    <scope>IDENTIFICATION</scope>
</reference>
<dbReference type="PANTHER" id="PTHR11630:SF75">
    <property type="entry name" value="MINICHROMOSOME MAINTENANCE DOMAIN-CONTAINING PROTEIN 2"/>
    <property type="match status" value="1"/>
</dbReference>
<name>A0A4W3GSU7_CALMI</name>
<reference evidence="3" key="2">
    <citation type="journal article" date="2007" name="PLoS Biol.">
        <title>Survey sequencing and comparative analysis of the elephant shark (Callorhinchus milii) genome.</title>
        <authorList>
            <person name="Venkatesh B."/>
            <person name="Kirkness E.F."/>
            <person name="Loh Y.H."/>
            <person name="Halpern A.L."/>
            <person name="Lee A.P."/>
            <person name="Johnson J."/>
            <person name="Dandona N."/>
            <person name="Viswanathan L.D."/>
            <person name="Tay A."/>
            <person name="Venter J.C."/>
            <person name="Strausberg R.L."/>
            <person name="Brenner S."/>
        </authorList>
    </citation>
    <scope>NUCLEOTIDE SEQUENCE [LARGE SCALE GENOMIC DNA]</scope>
</reference>
<dbReference type="InParanoid" id="A0A4W3GSU7"/>
<dbReference type="GO" id="GO:0005524">
    <property type="term" value="F:ATP binding"/>
    <property type="evidence" value="ECO:0007669"/>
    <property type="project" value="InterPro"/>
</dbReference>
<dbReference type="Ensembl" id="ENSCMIT00000001132.1">
    <property type="protein sequence ID" value="ENSCMIP00000001079.1"/>
    <property type="gene ID" value="ENSCMIG00000000717.1"/>
</dbReference>
<dbReference type="GO" id="GO:0005634">
    <property type="term" value="C:nucleus"/>
    <property type="evidence" value="ECO:0007669"/>
    <property type="project" value="TreeGrafter"/>
</dbReference>
<protein>
    <recommendedName>
        <fullName evidence="1">MCM AAA-lid domain-containing protein</fullName>
    </recommendedName>
</protein>
<evidence type="ECO:0000259" key="1">
    <source>
        <dbReference type="Pfam" id="PF17855"/>
    </source>
</evidence>
<dbReference type="GO" id="GO:0000727">
    <property type="term" value="P:double-strand break repair via break-induced replication"/>
    <property type="evidence" value="ECO:0007669"/>
    <property type="project" value="TreeGrafter"/>
</dbReference>
<dbReference type="Proteomes" id="UP000314986">
    <property type="component" value="Unassembled WGS sequence"/>
</dbReference>
<keyword evidence="3" id="KW-1185">Reference proteome</keyword>
<dbReference type="GO" id="GO:0003677">
    <property type="term" value="F:DNA binding"/>
    <property type="evidence" value="ECO:0007669"/>
    <property type="project" value="InterPro"/>
</dbReference>
<organism evidence="2 3">
    <name type="scientific">Callorhinchus milii</name>
    <name type="common">Ghost shark</name>
    <dbReference type="NCBI Taxonomy" id="7868"/>
    <lineage>
        <taxon>Eukaryota</taxon>
        <taxon>Metazoa</taxon>
        <taxon>Chordata</taxon>
        <taxon>Craniata</taxon>
        <taxon>Vertebrata</taxon>
        <taxon>Chondrichthyes</taxon>
        <taxon>Holocephali</taxon>
        <taxon>Chimaeriformes</taxon>
        <taxon>Callorhinchidae</taxon>
        <taxon>Callorhinchus</taxon>
    </lineage>
</organism>
<dbReference type="InterPro" id="IPR031327">
    <property type="entry name" value="MCM"/>
</dbReference>
<dbReference type="PANTHER" id="PTHR11630">
    <property type="entry name" value="DNA REPLICATION LICENSING FACTOR MCM FAMILY MEMBER"/>
    <property type="match status" value="1"/>
</dbReference>
<dbReference type="InterPro" id="IPR027417">
    <property type="entry name" value="P-loop_NTPase"/>
</dbReference>
<dbReference type="OMA" id="RATEPEM"/>
<evidence type="ECO:0000313" key="2">
    <source>
        <dbReference type="Ensembl" id="ENSCMIP00000001079.1"/>
    </source>
</evidence>
<dbReference type="GeneTree" id="ENSGT00940000166241"/>
<dbReference type="InterPro" id="IPR041562">
    <property type="entry name" value="MCM_lid"/>
</dbReference>
<dbReference type="Pfam" id="PF17855">
    <property type="entry name" value="MCM_lid"/>
    <property type="match status" value="1"/>
</dbReference>